<protein>
    <submittedName>
        <fullName evidence="2">Uncharacterized protein</fullName>
    </submittedName>
</protein>
<sequence length="325" mass="34982">MERRVAEQALGAGPMATLLEDRTVEARLGSRDTVEPWRRADIRWGDHGTRSLLVTALTSGAVLVAYGITLLLEQPPALEALLALRVLGIVLLVLAIALAPASRDARLLASWALVLHALVAIAGTVMVSTDVFGRLRIGAVSAVEFAGFITWVAVMLLLRMRHPLTILTSLMGGCLAGLAFFGRVLPLVRERFAEEEGGQVAVLTVDDDAIASLVIVGVGVALVVFAWWIDGWARVLLPLEAPDASVPARSERDRIRLAGILTACMLDPVAIVLLHLAKQPTAESRLDPDEDWFATALLVVAYAKLTICWVAVTTVAIWLLDPTWS</sequence>
<organism evidence="2 3">
    <name type="scientific">Agrococcus jejuensis</name>
    <dbReference type="NCBI Taxonomy" id="399736"/>
    <lineage>
        <taxon>Bacteria</taxon>
        <taxon>Bacillati</taxon>
        <taxon>Actinomycetota</taxon>
        <taxon>Actinomycetes</taxon>
        <taxon>Micrococcales</taxon>
        <taxon>Microbacteriaceae</taxon>
        <taxon>Agrococcus</taxon>
    </lineage>
</organism>
<feature type="transmembrane region" description="Helical" evidence="1">
    <location>
        <begin position="170"/>
        <end position="189"/>
    </location>
</feature>
<dbReference type="AlphaFoldDB" id="A0A1G8H1M2"/>
<proteinExistence type="predicted"/>
<evidence type="ECO:0000313" key="2">
    <source>
        <dbReference type="EMBL" id="SDI00558.1"/>
    </source>
</evidence>
<feature type="transmembrane region" description="Helical" evidence="1">
    <location>
        <begin position="257"/>
        <end position="277"/>
    </location>
</feature>
<keyword evidence="1" id="KW-1133">Transmembrane helix</keyword>
<keyword evidence="3" id="KW-1185">Reference proteome</keyword>
<dbReference type="OrthoDB" id="5100227at2"/>
<feature type="transmembrane region" description="Helical" evidence="1">
    <location>
        <begin position="78"/>
        <end position="101"/>
    </location>
</feature>
<keyword evidence="1" id="KW-0472">Membrane</keyword>
<feature type="transmembrane region" description="Helical" evidence="1">
    <location>
        <begin position="135"/>
        <end position="158"/>
    </location>
</feature>
<evidence type="ECO:0000256" key="1">
    <source>
        <dbReference type="SAM" id="Phobius"/>
    </source>
</evidence>
<feature type="transmembrane region" description="Helical" evidence="1">
    <location>
        <begin position="108"/>
        <end position="129"/>
    </location>
</feature>
<evidence type="ECO:0000313" key="3">
    <source>
        <dbReference type="Proteomes" id="UP000198822"/>
    </source>
</evidence>
<name>A0A1G8H1M2_9MICO</name>
<dbReference type="STRING" id="399736.SAMN04489720_3173"/>
<dbReference type="Proteomes" id="UP000198822">
    <property type="component" value="Chromosome I"/>
</dbReference>
<reference evidence="3" key="1">
    <citation type="submission" date="2016-10" db="EMBL/GenBank/DDBJ databases">
        <authorList>
            <person name="Varghese N."/>
            <person name="Submissions S."/>
        </authorList>
    </citation>
    <scope>NUCLEOTIDE SEQUENCE [LARGE SCALE GENOMIC DNA]</scope>
    <source>
        <strain evidence="3">DSM 22002</strain>
    </source>
</reference>
<dbReference type="RefSeq" id="WP_092506576.1">
    <property type="nucleotide sequence ID" value="NZ_LT629695.1"/>
</dbReference>
<gene>
    <name evidence="2" type="ORF">SAMN04489720_3173</name>
</gene>
<dbReference type="EMBL" id="LT629695">
    <property type="protein sequence ID" value="SDI00558.1"/>
    <property type="molecule type" value="Genomic_DNA"/>
</dbReference>
<keyword evidence="1" id="KW-0812">Transmembrane</keyword>
<feature type="transmembrane region" description="Helical" evidence="1">
    <location>
        <begin position="52"/>
        <end position="72"/>
    </location>
</feature>
<feature type="transmembrane region" description="Helical" evidence="1">
    <location>
        <begin position="209"/>
        <end position="229"/>
    </location>
</feature>
<accession>A0A1G8H1M2</accession>
<feature type="transmembrane region" description="Helical" evidence="1">
    <location>
        <begin position="297"/>
        <end position="320"/>
    </location>
</feature>